<dbReference type="OMA" id="MANHERD"/>
<accession>A0A8W8MMP9</accession>
<dbReference type="InterPro" id="IPR007527">
    <property type="entry name" value="Znf_SWIM"/>
</dbReference>
<evidence type="ECO:0000256" key="1">
    <source>
        <dbReference type="PROSITE-ProRule" id="PRU00325"/>
    </source>
</evidence>
<dbReference type="PANTHER" id="PTHR47526:SF3">
    <property type="entry name" value="PHD-TYPE DOMAIN-CONTAINING PROTEIN"/>
    <property type="match status" value="1"/>
</dbReference>
<protein>
    <recommendedName>
        <fullName evidence="2">SWIM-type domain-containing protein</fullName>
    </recommendedName>
</protein>
<evidence type="ECO:0000313" key="4">
    <source>
        <dbReference type="Proteomes" id="UP000005408"/>
    </source>
</evidence>
<proteinExistence type="predicted"/>
<dbReference type="InterPro" id="IPR011335">
    <property type="entry name" value="Restrct_endonuc-II-like"/>
</dbReference>
<keyword evidence="1" id="KW-0863">Zinc-finger</keyword>
<keyword evidence="4" id="KW-1185">Reference proteome</keyword>
<sequence length="559" mass="64971">MTERIHFYGFQVPDLKKYLQDRGISCSIGKKIDLVRLCELAEELRLEVLTSANDEEEYSVFDARRRTVAVGNDKIILDPVNAVTEWSKDLASVPDFESCDVLVYLMRWCGWTHERLRLYKQDNGYRLHMACHIDDVKAAYHLHQEYIYLRATCMPETRQNAQPYDVWILANKTTGEILSGGCTCVADNGTCKHCVAFIFSLSSFCERHRDRGTEVGTDMQCIWDKPRKKSNPQKISDIDMRVDQTHPQPTSATTDSYNPIVPIQGPMANHERDFYELCRGTGALLLQTLYDESFVSDDDDDDDNVVLPSMSDACKNMLPPYDIFSVTEKLKNIFDKKIITEIEDQTKGQDENQEWYEQRIGRITASHFSSVLHFRFTENEENYISKMIMRKTSKASVPSMAFGKLHEPVARQLYFDNYKKQHKHAEIKLCGLYVDSDYPFLGASPDGVIKCKCCGEGLLEIKCSFLYQNKMPKDACIDDHYHVVLDENENIRLKFDSPWYVQIQGQLGVCQKQWCDFVFYTKKGFIVDRIYFDELVFQRIVEKSQMFFEKYLFRALRKL</sequence>
<organism evidence="3 4">
    <name type="scientific">Magallana gigas</name>
    <name type="common">Pacific oyster</name>
    <name type="synonym">Crassostrea gigas</name>
    <dbReference type="NCBI Taxonomy" id="29159"/>
    <lineage>
        <taxon>Eukaryota</taxon>
        <taxon>Metazoa</taxon>
        <taxon>Spiralia</taxon>
        <taxon>Lophotrochozoa</taxon>
        <taxon>Mollusca</taxon>
        <taxon>Bivalvia</taxon>
        <taxon>Autobranchia</taxon>
        <taxon>Pteriomorphia</taxon>
        <taxon>Ostreida</taxon>
        <taxon>Ostreoidea</taxon>
        <taxon>Ostreidae</taxon>
        <taxon>Magallana</taxon>
    </lineage>
</organism>
<dbReference type="PANTHER" id="PTHR47526">
    <property type="entry name" value="ATP-DEPENDENT DNA HELICASE"/>
    <property type="match status" value="1"/>
</dbReference>
<dbReference type="GeneID" id="105327041"/>
<reference evidence="3" key="1">
    <citation type="submission" date="2022-08" db="UniProtKB">
        <authorList>
            <consortium name="EnsemblMetazoa"/>
        </authorList>
    </citation>
    <scope>IDENTIFICATION</scope>
    <source>
        <strain evidence="3">05x7-T-G4-1.051#20</strain>
    </source>
</reference>
<dbReference type="RefSeq" id="XP_034317143.1">
    <property type="nucleotide sequence ID" value="XM_034461252.2"/>
</dbReference>
<keyword evidence="1" id="KW-0862">Zinc</keyword>
<dbReference type="OrthoDB" id="6081075at2759"/>
<dbReference type="InterPro" id="IPR011604">
    <property type="entry name" value="PDDEXK-like_dom_sf"/>
</dbReference>
<dbReference type="CDD" id="cd22343">
    <property type="entry name" value="PDDEXK_lambda_exonuclease-like"/>
    <property type="match status" value="1"/>
</dbReference>
<dbReference type="GO" id="GO:0008270">
    <property type="term" value="F:zinc ion binding"/>
    <property type="evidence" value="ECO:0007669"/>
    <property type="project" value="UniProtKB-KW"/>
</dbReference>
<name>A0A8W8MMP9_MAGGI</name>
<dbReference type="Proteomes" id="UP000005408">
    <property type="component" value="Unassembled WGS sequence"/>
</dbReference>
<dbReference type="AlphaFoldDB" id="A0A8W8MMP9"/>
<dbReference type="KEGG" id="crg:105327041"/>
<dbReference type="Pfam" id="PF09588">
    <property type="entry name" value="YqaJ"/>
    <property type="match status" value="1"/>
</dbReference>
<dbReference type="PROSITE" id="PS50966">
    <property type="entry name" value="ZF_SWIM"/>
    <property type="match status" value="1"/>
</dbReference>
<evidence type="ECO:0000313" key="3">
    <source>
        <dbReference type="EnsemblMetazoa" id="G34456.4:cds"/>
    </source>
</evidence>
<dbReference type="EnsemblMetazoa" id="G34456.4">
    <property type="protein sequence ID" value="G34456.4:cds"/>
    <property type="gene ID" value="G34456"/>
</dbReference>
<dbReference type="Gene3D" id="3.90.320.10">
    <property type="match status" value="1"/>
</dbReference>
<dbReference type="InterPro" id="IPR019080">
    <property type="entry name" value="YqaJ_viral_recombinase"/>
</dbReference>
<keyword evidence="1" id="KW-0479">Metal-binding</keyword>
<dbReference type="SUPFAM" id="SSF52980">
    <property type="entry name" value="Restriction endonuclease-like"/>
    <property type="match status" value="1"/>
</dbReference>
<dbReference type="GO" id="GO:0006281">
    <property type="term" value="P:DNA repair"/>
    <property type="evidence" value="ECO:0007669"/>
    <property type="project" value="UniProtKB-ARBA"/>
</dbReference>
<evidence type="ECO:0000259" key="2">
    <source>
        <dbReference type="PROSITE" id="PS50966"/>
    </source>
</evidence>
<feature type="domain" description="SWIM-type" evidence="2">
    <location>
        <begin position="164"/>
        <end position="202"/>
    </location>
</feature>